<dbReference type="EMBL" id="OD565438">
    <property type="protein sequence ID" value="CAD7441780.1"/>
    <property type="molecule type" value="Genomic_DNA"/>
</dbReference>
<dbReference type="AlphaFoldDB" id="A0A7R9EVP5"/>
<evidence type="ECO:0000313" key="1">
    <source>
        <dbReference type="EMBL" id="CAD7441780.1"/>
    </source>
</evidence>
<gene>
    <name evidence="1" type="ORF">TBIB3V08_LOCUS4232</name>
</gene>
<proteinExistence type="predicted"/>
<protein>
    <submittedName>
        <fullName evidence="1">Uncharacterized protein</fullName>
    </submittedName>
</protein>
<accession>A0A7R9EVP5</accession>
<organism evidence="1">
    <name type="scientific">Timema bartmani</name>
    <dbReference type="NCBI Taxonomy" id="61472"/>
    <lineage>
        <taxon>Eukaryota</taxon>
        <taxon>Metazoa</taxon>
        <taxon>Ecdysozoa</taxon>
        <taxon>Arthropoda</taxon>
        <taxon>Hexapoda</taxon>
        <taxon>Insecta</taxon>
        <taxon>Pterygota</taxon>
        <taxon>Neoptera</taxon>
        <taxon>Polyneoptera</taxon>
        <taxon>Phasmatodea</taxon>
        <taxon>Timematodea</taxon>
        <taxon>Timematoidea</taxon>
        <taxon>Timematidae</taxon>
        <taxon>Timema</taxon>
    </lineage>
</organism>
<sequence length="69" mass="7547">MGVTGTDRGKKRLNSSSSCNLNSLNLCNQEVYSHLRGKPLRKKTHHLHVISSIVYKSDALDHAANEAGS</sequence>
<reference evidence="1" key="1">
    <citation type="submission" date="2020-11" db="EMBL/GenBank/DDBJ databases">
        <authorList>
            <person name="Tran Van P."/>
        </authorList>
    </citation>
    <scope>NUCLEOTIDE SEQUENCE</scope>
</reference>
<name>A0A7R9EVP5_9NEOP</name>